<dbReference type="Proteomes" id="UP001205185">
    <property type="component" value="Unassembled WGS sequence"/>
</dbReference>
<name>A0ABT1I5F7_9PSEU</name>
<evidence type="ECO:0000256" key="1">
    <source>
        <dbReference type="SAM" id="MobiDB-lite"/>
    </source>
</evidence>
<gene>
    <name evidence="2" type="ORF">LV75_000346</name>
</gene>
<dbReference type="InterPro" id="IPR015943">
    <property type="entry name" value="WD40/YVTN_repeat-like_dom_sf"/>
</dbReference>
<dbReference type="EMBL" id="JAMTCO010000001">
    <property type="protein sequence ID" value="MCP2267864.1"/>
    <property type="molecule type" value="Genomic_DNA"/>
</dbReference>
<dbReference type="SUPFAM" id="SSF50978">
    <property type="entry name" value="WD40 repeat-like"/>
    <property type="match status" value="1"/>
</dbReference>
<proteinExistence type="predicted"/>
<evidence type="ECO:0008006" key="4">
    <source>
        <dbReference type="Google" id="ProtNLM"/>
    </source>
</evidence>
<keyword evidence="3" id="KW-1185">Reference proteome</keyword>
<comment type="caution">
    <text evidence="2">The sequence shown here is derived from an EMBL/GenBank/DDBJ whole genome shotgun (WGS) entry which is preliminary data.</text>
</comment>
<dbReference type="Gene3D" id="2.130.10.10">
    <property type="entry name" value="YVTN repeat-like/Quinoprotein amine dehydrogenase"/>
    <property type="match status" value="1"/>
</dbReference>
<feature type="region of interest" description="Disordered" evidence="1">
    <location>
        <begin position="1"/>
        <end position="27"/>
    </location>
</feature>
<evidence type="ECO:0000313" key="3">
    <source>
        <dbReference type="Proteomes" id="UP001205185"/>
    </source>
</evidence>
<organism evidence="2 3">
    <name type="scientific">Actinokineospora diospyrosa</name>
    <dbReference type="NCBI Taxonomy" id="103728"/>
    <lineage>
        <taxon>Bacteria</taxon>
        <taxon>Bacillati</taxon>
        <taxon>Actinomycetota</taxon>
        <taxon>Actinomycetes</taxon>
        <taxon>Pseudonocardiales</taxon>
        <taxon>Pseudonocardiaceae</taxon>
        <taxon>Actinokineospora</taxon>
    </lineage>
</organism>
<protein>
    <recommendedName>
        <fullName evidence="4">WD40 repeat domain-containing protein</fullName>
    </recommendedName>
</protein>
<dbReference type="SMART" id="SM00320">
    <property type="entry name" value="WD40"/>
    <property type="match status" value="3"/>
</dbReference>
<dbReference type="InterPro" id="IPR036322">
    <property type="entry name" value="WD40_repeat_dom_sf"/>
</dbReference>
<evidence type="ECO:0000313" key="2">
    <source>
        <dbReference type="EMBL" id="MCP2267864.1"/>
    </source>
</evidence>
<reference evidence="2 3" key="1">
    <citation type="submission" date="2022-06" db="EMBL/GenBank/DDBJ databases">
        <title>Genomic Encyclopedia of Archaeal and Bacterial Type Strains, Phase II (KMG-II): from individual species to whole genera.</title>
        <authorList>
            <person name="Goeker M."/>
        </authorList>
    </citation>
    <scope>NUCLEOTIDE SEQUENCE [LARGE SCALE GENOMIC DNA]</scope>
    <source>
        <strain evidence="2 3">DSM 44255</strain>
    </source>
</reference>
<dbReference type="InterPro" id="IPR001680">
    <property type="entry name" value="WD40_rpt"/>
</dbReference>
<accession>A0ABT1I5F7</accession>
<sequence>MDHPGLFDHGGPRPTGAPAKSDHYPDSQRCAAPTAITTFGDTVLTIERPGVVRRDGATLLDSTCAFLCSTGPTVVAGGTCGGLFDAITGSAVYRHPSALTSAAAFADNVVLGTSTGEAVLLSADFLPITTLRLHDAAVVDVAVAGDVLFALSADGAATWWDLATHERLGQVRHAGAIACIALPDNRFATVGADLRLWSESEVVTIRAPHPLAAVAVTDDGMLIAAGSPTGPLAAYDLPTRRWRSAPITGITALHYAADRFLACTTDGTIREIPADDLLN</sequence>
<dbReference type="RefSeq" id="WP_253884775.1">
    <property type="nucleotide sequence ID" value="NZ_BAAAVB010000002.1"/>
</dbReference>